<gene>
    <name evidence="1" type="ORF">ENM11_00535</name>
</gene>
<dbReference type="Pfam" id="PF04919">
    <property type="entry name" value="DUF655"/>
    <property type="match status" value="1"/>
</dbReference>
<name>A0A7C5Q387_CALS0</name>
<sequence>MQRQKRYEDYGYVLDVFPASQYARAGQKFIHDRNEYIVQLLGEDFFTLLEVAVNERFKPKHGTRIYIGRDVPREILRIVRRIDFSDLTETAVSNIEPAVHRIIEENPKRFLDFINNSGLLTPRLHALELVPGIGKKMLQKFLQERDLASFQSFEDVKNRTGHPNPVEAICKRIIQELKNREEKYRVFVREPAPREQV</sequence>
<dbReference type="PANTHER" id="PTHR40734:SF1">
    <property type="entry name" value="DNA-BINDING PROTEIN"/>
    <property type="match status" value="1"/>
</dbReference>
<comment type="caution">
    <text evidence="1">The sequence shown here is derived from an EMBL/GenBank/DDBJ whole genome shotgun (WGS) entry which is preliminary data.</text>
</comment>
<protein>
    <submittedName>
        <fullName evidence="1">DUF655 domain-containing protein</fullName>
    </submittedName>
</protein>
<dbReference type="EMBL" id="DRWN01000009">
    <property type="protein sequence ID" value="HHK67629.1"/>
    <property type="molecule type" value="Genomic_DNA"/>
</dbReference>
<dbReference type="AlphaFoldDB" id="A0A7C5Q387"/>
<dbReference type="Gene3D" id="2.40.50.140">
    <property type="entry name" value="Nucleic acid-binding proteins"/>
    <property type="match status" value="1"/>
</dbReference>
<dbReference type="InterPro" id="IPR012340">
    <property type="entry name" value="NA-bd_OB-fold"/>
</dbReference>
<evidence type="ECO:0000313" key="1">
    <source>
        <dbReference type="EMBL" id="HHK67629.1"/>
    </source>
</evidence>
<dbReference type="SUPFAM" id="SSF160975">
    <property type="entry name" value="AF1531-like"/>
    <property type="match status" value="1"/>
</dbReference>
<reference evidence="1" key="1">
    <citation type="journal article" date="2020" name="mSystems">
        <title>Genome- and Community-Level Interaction Insights into Carbon Utilization and Element Cycling Functions of Hydrothermarchaeota in Hydrothermal Sediment.</title>
        <authorList>
            <person name="Zhou Z."/>
            <person name="Liu Y."/>
            <person name="Xu W."/>
            <person name="Pan J."/>
            <person name="Luo Z.H."/>
            <person name="Li M."/>
        </authorList>
    </citation>
    <scope>NUCLEOTIDE SEQUENCE [LARGE SCALE GENOMIC DNA]</scope>
    <source>
        <strain evidence="1">SpSt-1056</strain>
    </source>
</reference>
<accession>A0A7C5Q387</accession>
<dbReference type="PANTHER" id="PTHR40734">
    <property type="entry name" value="TRNA-SPECIFIC ADENOSINE DEAMINASE-RELATED"/>
    <property type="match status" value="1"/>
</dbReference>
<dbReference type="InterPro" id="IPR007003">
    <property type="entry name" value="DUF655"/>
</dbReference>
<organism evidence="1">
    <name type="scientific">Caldiarchaeum subterraneum</name>
    <dbReference type="NCBI Taxonomy" id="311458"/>
    <lineage>
        <taxon>Archaea</taxon>
        <taxon>Nitrososphaerota</taxon>
        <taxon>Candidatus Caldarchaeales</taxon>
        <taxon>Candidatus Caldarchaeaceae</taxon>
        <taxon>Candidatus Caldarchaeum</taxon>
    </lineage>
</organism>
<proteinExistence type="predicted"/>
<dbReference type="Gene3D" id="1.10.150.280">
    <property type="entry name" value="AF1531-like domain"/>
    <property type="match status" value="1"/>
</dbReference>